<feature type="region of interest" description="Disordered" evidence="9">
    <location>
        <begin position="453"/>
        <end position="509"/>
    </location>
</feature>
<feature type="compositionally biased region" description="Low complexity" evidence="9">
    <location>
        <begin position="380"/>
        <end position="390"/>
    </location>
</feature>
<evidence type="ECO:0000256" key="1">
    <source>
        <dbReference type="ARBA" id="ARBA00004123"/>
    </source>
</evidence>
<keyword evidence="6" id="KW-0863">Zinc-finger</keyword>
<gene>
    <name evidence="11" type="ORF">TCAL_11004</name>
</gene>
<dbReference type="GO" id="GO:0043596">
    <property type="term" value="C:nuclear replication fork"/>
    <property type="evidence" value="ECO:0007669"/>
    <property type="project" value="TreeGrafter"/>
</dbReference>
<keyword evidence="8" id="KW-0539">Nucleus</keyword>
<keyword evidence="12" id="KW-1185">Reference proteome</keyword>
<dbReference type="GO" id="GO:0006270">
    <property type="term" value="P:DNA replication initiation"/>
    <property type="evidence" value="ECO:0007669"/>
    <property type="project" value="InterPro"/>
</dbReference>
<feature type="region of interest" description="Disordered" evidence="9">
    <location>
        <begin position="366"/>
        <end position="391"/>
    </location>
</feature>
<feature type="compositionally biased region" description="Basic and acidic residues" evidence="9">
    <location>
        <begin position="471"/>
        <end position="502"/>
    </location>
</feature>
<dbReference type="Pfam" id="PF09329">
    <property type="entry name" value="zf-primase"/>
    <property type="match status" value="1"/>
</dbReference>
<dbReference type="OMA" id="YKMPCKA"/>
<dbReference type="InterPro" id="IPR015411">
    <property type="entry name" value="Rep_factor_Mcm10_C"/>
</dbReference>
<keyword evidence="4" id="KW-0235">DNA replication</keyword>
<dbReference type="Pfam" id="PF09332">
    <property type="entry name" value="Mcm10"/>
    <property type="match status" value="1"/>
</dbReference>
<dbReference type="InterPro" id="IPR040184">
    <property type="entry name" value="Mcm10"/>
</dbReference>
<accession>A0A553PPT3</accession>
<comment type="similarity">
    <text evidence="2">Belongs to the MCM10 family.</text>
</comment>
<feature type="domain" description="Replication factor Mcm10 C-terminal" evidence="10">
    <location>
        <begin position="335"/>
        <end position="652"/>
    </location>
</feature>
<dbReference type="PANTHER" id="PTHR13454">
    <property type="entry name" value="PROTEIN MCM10 HOMOLOG"/>
    <property type="match status" value="1"/>
</dbReference>
<dbReference type="STRING" id="6832.A0A553PPT3"/>
<evidence type="ECO:0000256" key="2">
    <source>
        <dbReference type="ARBA" id="ARBA00009679"/>
    </source>
</evidence>
<feature type="compositionally biased region" description="Polar residues" evidence="9">
    <location>
        <begin position="1"/>
        <end position="19"/>
    </location>
</feature>
<dbReference type="Gene3D" id="2.40.50.140">
    <property type="entry name" value="Nucleic acid-binding proteins"/>
    <property type="match status" value="2"/>
</dbReference>
<dbReference type="InterPro" id="IPR056791">
    <property type="entry name" value="Znf_Mcm10_C"/>
</dbReference>
<evidence type="ECO:0000313" key="11">
    <source>
        <dbReference type="EMBL" id="TRY79693.1"/>
    </source>
</evidence>
<keyword evidence="7" id="KW-0862">Zinc</keyword>
<dbReference type="EMBL" id="VCGU01000002">
    <property type="protein sequence ID" value="TRY79693.1"/>
    <property type="molecule type" value="Genomic_DNA"/>
</dbReference>
<dbReference type="InterPro" id="IPR055065">
    <property type="entry name" value="OB_MCM10"/>
</dbReference>
<sequence length="663" mass="73670">MTKPNETQWNRSTTNTENPLKSACRSKPTKVPPKTAPLFGFNQVQGSSLNLSQSSKNKPLPKDLVVEKQSKLRISNPTISQSALDVQFLGKTFVPIYKMKEMTGRSDLKGGDWATVGVITYKTINTSKNGNSYTMWSMTDLFGQIKQIKVMLFGRTHARHYKIQIIDQDNLTELGDSLDTGKCQGRRQDGTGCTNLVNLASCEFCEFHVKRAYKSMSSKRGDLQSSFSGNGDVRSRLMGKVDPKGELFGGGKFMNAASNVGKMSVQQRAKDNSSLRNLGVTPVEKVFQAEKVQTDPNKIFSGDGKVKFRTHLNDQEKQAVIGVAKGVSSELGLRLLAPTPGARTLIKHFTKVEASDQAKLDALNGGAKETSKGASGGGESSNASSSKSATQLLLEHKRELALEKRRQILHEQSLKQKPQLGRGLGSAETVNLGATLSIDPKKAQALKILQAKGRGQLAKSSPNHLPNRKRKAEDKLKSLEKVRKALNDKNDDHDTARQECHEKTRHKDRLQKVLGQKSKNQNLIEDHENEVLDKHLDSLERVENMEEKMIQTTEIETKAVSCKLCNYTAFSQSDLCKQSGHRIKVISCKKRFFECKQCKNRTISLDKYPKGACSKCGESRWTRTGMMREKKGPLLDSEQLCIRGVEQKFINQTSSVPLHLDSF</sequence>
<feature type="region of interest" description="Disordered" evidence="9">
    <location>
        <begin position="1"/>
        <end position="39"/>
    </location>
</feature>
<dbReference type="Proteomes" id="UP000318571">
    <property type="component" value="Chromosome 6"/>
</dbReference>
<protein>
    <recommendedName>
        <fullName evidence="3">Protein MCM10 homolog</fullName>
    </recommendedName>
</protein>
<name>A0A553PPT3_TIGCA</name>
<dbReference type="GO" id="GO:0003688">
    <property type="term" value="F:DNA replication origin binding"/>
    <property type="evidence" value="ECO:0007669"/>
    <property type="project" value="TreeGrafter"/>
</dbReference>
<dbReference type="InterPro" id="IPR015408">
    <property type="entry name" value="Znf_Mcm10/DnaG"/>
</dbReference>
<evidence type="ECO:0000256" key="4">
    <source>
        <dbReference type="ARBA" id="ARBA00022705"/>
    </source>
</evidence>
<evidence type="ECO:0000256" key="8">
    <source>
        <dbReference type="ARBA" id="ARBA00023242"/>
    </source>
</evidence>
<dbReference type="PANTHER" id="PTHR13454:SF11">
    <property type="entry name" value="PROTEIN MCM10 HOMOLOG"/>
    <property type="match status" value="1"/>
</dbReference>
<comment type="subcellular location">
    <subcellularLocation>
        <location evidence="1">Nucleus</location>
    </subcellularLocation>
</comment>
<keyword evidence="5" id="KW-0479">Metal-binding</keyword>
<evidence type="ECO:0000256" key="5">
    <source>
        <dbReference type="ARBA" id="ARBA00022723"/>
    </source>
</evidence>
<dbReference type="AlphaFoldDB" id="A0A553PPT3"/>
<dbReference type="Pfam" id="PF22379">
    <property type="entry name" value="OB_MCM10"/>
    <property type="match status" value="1"/>
</dbReference>
<feature type="non-terminal residue" evidence="11">
    <location>
        <position position="663"/>
    </location>
</feature>
<comment type="caution">
    <text evidence="11">The sequence shown here is derived from an EMBL/GenBank/DDBJ whole genome shotgun (WGS) entry which is preliminary data.</text>
</comment>
<dbReference type="GO" id="GO:0008270">
    <property type="term" value="F:zinc ion binding"/>
    <property type="evidence" value="ECO:0007669"/>
    <property type="project" value="UniProtKB-KW"/>
</dbReference>
<reference evidence="11 12" key="1">
    <citation type="journal article" date="2018" name="Nat. Ecol. Evol.">
        <title>Genomic signatures of mitonuclear coevolution across populations of Tigriopus californicus.</title>
        <authorList>
            <person name="Barreto F.S."/>
            <person name="Watson E.T."/>
            <person name="Lima T.G."/>
            <person name="Willett C.S."/>
            <person name="Edmands S."/>
            <person name="Li W."/>
            <person name="Burton R.S."/>
        </authorList>
    </citation>
    <scope>NUCLEOTIDE SEQUENCE [LARGE SCALE GENOMIC DNA]</scope>
    <source>
        <strain evidence="11 12">San Diego</strain>
    </source>
</reference>
<dbReference type="Pfam" id="PF24863">
    <property type="entry name" value="zf-CCCH_Mcm10"/>
    <property type="match status" value="1"/>
</dbReference>
<evidence type="ECO:0000256" key="7">
    <source>
        <dbReference type="ARBA" id="ARBA00022833"/>
    </source>
</evidence>
<evidence type="ECO:0000256" key="6">
    <source>
        <dbReference type="ARBA" id="ARBA00022771"/>
    </source>
</evidence>
<evidence type="ECO:0000313" key="12">
    <source>
        <dbReference type="Proteomes" id="UP000318571"/>
    </source>
</evidence>
<evidence type="ECO:0000256" key="9">
    <source>
        <dbReference type="SAM" id="MobiDB-lite"/>
    </source>
</evidence>
<proteinExistence type="inferred from homology"/>
<evidence type="ECO:0000259" key="10">
    <source>
        <dbReference type="SMART" id="SM01280"/>
    </source>
</evidence>
<dbReference type="InterPro" id="IPR012340">
    <property type="entry name" value="NA-bd_OB-fold"/>
</dbReference>
<dbReference type="GO" id="GO:0003697">
    <property type="term" value="F:single-stranded DNA binding"/>
    <property type="evidence" value="ECO:0007669"/>
    <property type="project" value="InterPro"/>
</dbReference>
<organism evidence="11 12">
    <name type="scientific">Tigriopus californicus</name>
    <name type="common">Marine copepod</name>
    <dbReference type="NCBI Taxonomy" id="6832"/>
    <lineage>
        <taxon>Eukaryota</taxon>
        <taxon>Metazoa</taxon>
        <taxon>Ecdysozoa</taxon>
        <taxon>Arthropoda</taxon>
        <taxon>Crustacea</taxon>
        <taxon>Multicrustacea</taxon>
        <taxon>Hexanauplia</taxon>
        <taxon>Copepoda</taxon>
        <taxon>Harpacticoida</taxon>
        <taxon>Harpacticidae</taxon>
        <taxon>Tigriopus</taxon>
    </lineage>
</organism>
<evidence type="ECO:0000256" key="3">
    <source>
        <dbReference type="ARBA" id="ARBA00017770"/>
    </source>
</evidence>
<dbReference type="SMART" id="SM01280">
    <property type="entry name" value="Mcm10"/>
    <property type="match status" value="1"/>
</dbReference>